<feature type="chain" id="PRO_5045906026" evidence="1">
    <location>
        <begin position="38"/>
        <end position="260"/>
    </location>
</feature>
<evidence type="ECO:0000313" key="2">
    <source>
        <dbReference type="EMBL" id="GMG82992.1"/>
    </source>
</evidence>
<organism evidence="2 3">
    <name type="scientific">Paralimibaculum aggregatum</name>
    <dbReference type="NCBI Taxonomy" id="3036245"/>
    <lineage>
        <taxon>Bacteria</taxon>
        <taxon>Pseudomonadati</taxon>
        <taxon>Pseudomonadota</taxon>
        <taxon>Alphaproteobacteria</taxon>
        <taxon>Rhodobacterales</taxon>
        <taxon>Paracoccaceae</taxon>
        <taxon>Paralimibaculum</taxon>
    </lineage>
</organism>
<dbReference type="PROSITE" id="PS51257">
    <property type="entry name" value="PROKAR_LIPOPROTEIN"/>
    <property type="match status" value="1"/>
</dbReference>
<proteinExistence type="predicted"/>
<protein>
    <submittedName>
        <fullName evidence="2">DUF3047 domain-containing protein</fullName>
    </submittedName>
</protein>
<dbReference type="EMBL" id="BSYI01000015">
    <property type="protein sequence ID" value="GMG82992.1"/>
    <property type="molecule type" value="Genomic_DNA"/>
</dbReference>
<dbReference type="RefSeq" id="WP_285671789.1">
    <property type="nucleotide sequence ID" value="NZ_BSYI01000015.1"/>
</dbReference>
<evidence type="ECO:0000256" key="1">
    <source>
        <dbReference type="SAM" id="SignalP"/>
    </source>
</evidence>
<comment type="caution">
    <text evidence="2">The sequence shown here is derived from an EMBL/GenBank/DDBJ whole genome shotgun (WGS) entry which is preliminary data.</text>
</comment>
<evidence type="ECO:0000313" key="3">
    <source>
        <dbReference type="Proteomes" id="UP001239909"/>
    </source>
</evidence>
<accession>A0ABQ6LJ33</accession>
<dbReference type="Pfam" id="PF11249">
    <property type="entry name" value="DUF3047"/>
    <property type="match status" value="1"/>
</dbReference>
<reference evidence="2 3" key="1">
    <citation type="submission" date="2023-04" db="EMBL/GenBank/DDBJ databases">
        <title>Marinoamorphus aggregata gen. nov., sp. Nov., isolate from tissue of brittle star Ophioplocus japonicus.</title>
        <authorList>
            <person name="Kawano K."/>
            <person name="Sawayama S."/>
            <person name="Nakagawa S."/>
        </authorList>
    </citation>
    <scope>NUCLEOTIDE SEQUENCE [LARGE SCALE GENOMIC DNA]</scope>
    <source>
        <strain evidence="2 3">NKW23</strain>
    </source>
</reference>
<gene>
    <name evidence="2" type="ORF">LNKW23_22050</name>
</gene>
<sequence length="260" mass="27810">MPRHAHHHIDHDNRRHRRRRRLLPAAACLLAAGCAMAPRTAPGPEAAGAAPEIAVPLFEAGDAVVEPWRRFTIWGVSDWGLVAEDGEVVIRAAAEGASAGIARRVEIDPETCPVVEWSWRVERLPEEADLAVKATEDVAASLILAFGDPGVFANPDPVPTLRYVWATAANPVDAVIDSPYFPGVLRSVVVRSGPGGAQGWVTERRNIVADFTAAFGAPPDSGIEILALFTDSDHGGTPVAARYRWARALCTEAPAPPSIF</sequence>
<keyword evidence="1" id="KW-0732">Signal</keyword>
<feature type="signal peptide" evidence="1">
    <location>
        <begin position="1"/>
        <end position="37"/>
    </location>
</feature>
<name>A0ABQ6LJ33_9RHOB</name>
<dbReference type="Proteomes" id="UP001239909">
    <property type="component" value="Unassembled WGS sequence"/>
</dbReference>
<dbReference type="InterPro" id="IPR021409">
    <property type="entry name" value="DUF3047"/>
</dbReference>
<keyword evidence="3" id="KW-1185">Reference proteome</keyword>